<dbReference type="PANTHER" id="PTHR46564:SF1">
    <property type="entry name" value="TRANSPOSASE"/>
    <property type="match status" value="1"/>
</dbReference>
<protein>
    <recommendedName>
        <fullName evidence="1">Tc1-like transposase DDE domain-containing protein</fullName>
    </recommendedName>
</protein>
<dbReference type="OrthoDB" id="565387at2"/>
<feature type="domain" description="Tc1-like transposase DDE" evidence="1">
    <location>
        <begin position="4"/>
        <end position="67"/>
    </location>
</feature>
<keyword evidence="3" id="KW-1185">Reference proteome</keyword>
<gene>
    <name evidence="2" type="ORF">Cva_01611</name>
</gene>
<dbReference type="AlphaFoldDB" id="A0A0K8MEJ4"/>
<dbReference type="PANTHER" id="PTHR46564">
    <property type="entry name" value="TRANSPOSASE"/>
    <property type="match status" value="1"/>
</dbReference>
<accession>A0A0K8MEJ4</accession>
<dbReference type="Pfam" id="PF13358">
    <property type="entry name" value="DDE_3"/>
    <property type="match status" value="1"/>
</dbReference>
<evidence type="ECO:0000313" key="3">
    <source>
        <dbReference type="Proteomes" id="UP000036771"/>
    </source>
</evidence>
<organism evidence="2 3">
    <name type="scientific">Caedimonas varicaedens</name>
    <dbReference type="NCBI Taxonomy" id="1629334"/>
    <lineage>
        <taxon>Bacteria</taxon>
        <taxon>Pseudomonadati</taxon>
        <taxon>Pseudomonadota</taxon>
        <taxon>Alphaproteobacteria</taxon>
        <taxon>Holosporales</taxon>
        <taxon>Caedimonadaceae</taxon>
        <taxon>Caedimonas</taxon>
    </lineage>
</organism>
<comment type="caution">
    <text evidence="2">The sequence shown here is derived from an EMBL/GenBank/DDBJ whole genome shotgun (WGS) entry which is preliminary data.</text>
</comment>
<name>A0A0K8MEJ4_9PROT</name>
<dbReference type="InterPro" id="IPR036397">
    <property type="entry name" value="RNaseH_sf"/>
</dbReference>
<evidence type="ECO:0000313" key="2">
    <source>
        <dbReference type="EMBL" id="GAO98941.1"/>
    </source>
</evidence>
<proteinExistence type="predicted"/>
<dbReference type="Gene3D" id="3.30.420.10">
    <property type="entry name" value="Ribonuclease H-like superfamily/Ribonuclease H"/>
    <property type="match status" value="1"/>
</dbReference>
<dbReference type="Proteomes" id="UP000036771">
    <property type="component" value="Unassembled WGS sequence"/>
</dbReference>
<evidence type="ECO:0000259" key="1">
    <source>
        <dbReference type="Pfam" id="PF13358"/>
    </source>
</evidence>
<dbReference type="GO" id="GO:0003676">
    <property type="term" value="F:nucleic acid binding"/>
    <property type="evidence" value="ECO:0007669"/>
    <property type="project" value="InterPro"/>
</dbReference>
<sequence length="77" mass="9043">MREQELVPILKPGQTVILDNARFHKSKKIEKMITDAGCTLLYLPPYSPDLNDIEHAWFLVKNKIRKNIPTLNHCMRR</sequence>
<dbReference type="EMBL" id="BBVC01000103">
    <property type="protein sequence ID" value="GAO98941.1"/>
    <property type="molecule type" value="Genomic_DNA"/>
</dbReference>
<reference evidence="2 3" key="1">
    <citation type="submission" date="2015-03" db="EMBL/GenBank/DDBJ databases">
        <title>Caedibacter varicaedens, whole genome shotgun sequence.</title>
        <authorList>
            <person name="Suzuki H."/>
            <person name="Dapper A.L."/>
            <person name="Gibson A.K."/>
            <person name="Jackson C."/>
            <person name="Lee H."/>
            <person name="Pejaver V.R."/>
            <person name="Doak T."/>
            <person name="Lynch M."/>
        </authorList>
    </citation>
    <scope>NUCLEOTIDE SEQUENCE [LARGE SCALE GENOMIC DNA]</scope>
</reference>
<dbReference type="InterPro" id="IPR038717">
    <property type="entry name" value="Tc1-like_DDE_dom"/>
</dbReference>